<protein>
    <submittedName>
        <fullName evidence="2">Uncharacterized protein</fullName>
    </submittedName>
</protein>
<dbReference type="Proteomes" id="UP000531216">
    <property type="component" value="Unassembled WGS sequence"/>
</dbReference>
<keyword evidence="1" id="KW-0175">Coiled coil</keyword>
<keyword evidence="3" id="KW-1185">Reference proteome</keyword>
<dbReference type="OrthoDB" id="8298975at2"/>
<evidence type="ECO:0000313" key="3">
    <source>
        <dbReference type="Proteomes" id="UP000531216"/>
    </source>
</evidence>
<accession>A0A7W6BPW8</accession>
<name>A0A7W6BPW8_9HYPH</name>
<gene>
    <name evidence="2" type="ORF">GGR05_002045</name>
</gene>
<evidence type="ECO:0000313" key="2">
    <source>
        <dbReference type="EMBL" id="MBB3935901.1"/>
    </source>
</evidence>
<dbReference type="EMBL" id="JACIDO010000003">
    <property type="protein sequence ID" value="MBB3935901.1"/>
    <property type="molecule type" value="Genomic_DNA"/>
</dbReference>
<organism evidence="2 3">
    <name type="scientific">Aureimonas phyllosphaerae</name>
    <dbReference type="NCBI Taxonomy" id="1166078"/>
    <lineage>
        <taxon>Bacteria</taxon>
        <taxon>Pseudomonadati</taxon>
        <taxon>Pseudomonadota</taxon>
        <taxon>Alphaproteobacteria</taxon>
        <taxon>Hyphomicrobiales</taxon>
        <taxon>Aurantimonadaceae</taxon>
        <taxon>Aureimonas</taxon>
    </lineage>
</organism>
<reference evidence="2 3" key="1">
    <citation type="submission" date="2020-08" db="EMBL/GenBank/DDBJ databases">
        <title>Genomic Encyclopedia of Type Strains, Phase IV (KMG-IV): sequencing the most valuable type-strain genomes for metagenomic binning, comparative biology and taxonomic classification.</title>
        <authorList>
            <person name="Goeker M."/>
        </authorList>
    </citation>
    <scope>NUCLEOTIDE SEQUENCE [LARGE SCALE GENOMIC DNA]</scope>
    <source>
        <strain evidence="2 3">DSM 25024</strain>
    </source>
</reference>
<sequence length="161" mass="17910">MSDTEHDRPEPVAEQDGMTISTKHLVAIAQALGLAIAFASGITAWNGVVNDIGRIDREIATRSQARDAWVAAHETLHKERLAEVRNREGAVDARLSAMDGQIRKLDELSFRVGATEQSAKTTAEAIKNLEATVNDQSANIRVMREILERQEERRRSEVKPR</sequence>
<feature type="coiled-coil region" evidence="1">
    <location>
        <begin position="126"/>
        <end position="153"/>
    </location>
</feature>
<dbReference type="RefSeq" id="WP_090966530.1">
    <property type="nucleotide sequence ID" value="NZ_FOOA01000031.1"/>
</dbReference>
<proteinExistence type="predicted"/>
<evidence type="ECO:0000256" key="1">
    <source>
        <dbReference type="SAM" id="Coils"/>
    </source>
</evidence>
<comment type="caution">
    <text evidence="2">The sequence shown here is derived from an EMBL/GenBank/DDBJ whole genome shotgun (WGS) entry which is preliminary data.</text>
</comment>
<dbReference type="AlphaFoldDB" id="A0A7W6BPW8"/>